<evidence type="ECO:0008006" key="4">
    <source>
        <dbReference type="Google" id="ProtNLM"/>
    </source>
</evidence>
<proteinExistence type="predicted"/>
<dbReference type="AlphaFoldDB" id="A0A7T7F3M9"/>
<dbReference type="Proteomes" id="UP000475117">
    <property type="component" value="Chromosome"/>
</dbReference>
<keyword evidence="3" id="KW-1185">Reference proteome</keyword>
<dbReference type="RefSeq" id="WP_164362995.1">
    <property type="nucleotide sequence ID" value="NZ_CP066776.1"/>
</dbReference>
<name>A0A7T7F3M9_9BACT</name>
<sequence length="378" mass="40758">MIAVFMIVVAMDVLWTLVLKQRDEMPVEEIVAAEPDKEADAVTEDLAAEDQEPDKEVAEVMILPPTSFVVRAAEDLPAEWEEEVLVEEEIVEPRKRFTEFSEAVGMKSLTPPEDTDRISSEDMAAGSSMDAADPNGEDVPTTADGRADDRLASLIDSQLGNADSPGNGGEGDGSGAVETPPTEVVPVADTVDVNEGASKSVDEVEAIPGLDQVAVEFRDGQVDGEGEGDTELDESGAGQPQTAQMAGGSGDVQRIKRRFKGRTNRNGIDSLAARGTASGRYLAAISKRITRNWQRACHDPVNGQHITNGMIKTTVTVGRDGSVDRVVVEYAEGATTVQQNFTREAVENTKLPAFPDDFRDEVGDEPIEVEFDFLFFVR</sequence>
<dbReference type="EMBL" id="CP066776">
    <property type="protein sequence ID" value="QQL46217.1"/>
    <property type="molecule type" value="Genomic_DNA"/>
</dbReference>
<gene>
    <name evidence="2" type="ORF">G3M56_006445</name>
</gene>
<dbReference type="KEGG" id="soa:G3M56_006445"/>
<feature type="region of interest" description="Disordered" evidence="1">
    <location>
        <begin position="221"/>
        <end position="253"/>
    </location>
</feature>
<organism evidence="2 3">
    <name type="scientific">Sulfuriroseicoccus oceanibius</name>
    <dbReference type="NCBI Taxonomy" id="2707525"/>
    <lineage>
        <taxon>Bacteria</taxon>
        <taxon>Pseudomonadati</taxon>
        <taxon>Verrucomicrobiota</taxon>
        <taxon>Verrucomicrobiia</taxon>
        <taxon>Verrucomicrobiales</taxon>
        <taxon>Verrucomicrobiaceae</taxon>
        <taxon>Sulfuriroseicoccus</taxon>
    </lineage>
</organism>
<feature type="compositionally biased region" description="Low complexity" evidence="1">
    <location>
        <begin position="121"/>
        <end position="133"/>
    </location>
</feature>
<dbReference type="SUPFAM" id="SSF74653">
    <property type="entry name" value="TolA/TonB C-terminal domain"/>
    <property type="match status" value="1"/>
</dbReference>
<feature type="region of interest" description="Disordered" evidence="1">
    <location>
        <begin position="105"/>
        <end position="145"/>
    </location>
</feature>
<accession>A0A7T7F3M9</accession>
<evidence type="ECO:0000313" key="3">
    <source>
        <dbReference type="Proteomes" id="UP000475117"/>
    </source>
</evidence>
<feature type="region of interest" description="Disordered" evidence="1">
    <location>
        <begin position="157"/>
        <end position="184"/>
    </location>
</feature>
<feature type="compositionally biased region" description="Low complexity" evidence="1">
    <location>
        <begin position="175"/>
        <end position="184"/>
    </location>
</feature>
<feature type="compositionally biased region" description="Acidic residues" evidence="1">
    <location>
        <begin position="222"/>
        <end position="234"/>
    </location>
</feature>
<reference evidence="2 3" key="1">
    <citation type="submission" date="2020-12" db="EMBL/GenBank/DDBJ databases">
        <title>Sulforoseuscoccus oceanibium gen. nov., sp. nov., a representative of the phylum Verrucomicrobia with special cytoplasmic membrane, and proposal of Sulforoseuscoccusaceae fam. nov.</title>
        <authorList>
            <person name="Xi F."/>
        </authorList>
    </citation>
    <scope>NUCLEOTIDE SEQUENCE [LARGE SCALE GENOMIC DNA]</scope>
    <source>
        <strain evidence="2 3">T37</strain>
    </source>
</reference>
<evidence type="ECO:0000256" key="1">
    <source>
        <dbReference type="SAM" id="MobiDB-lite"/>
    </source>
</evidence>
<evidence type="ECO:0000313" key="2">
    <source>
        <dbReference type="EMBL" id="QQL46217.1"/>
    </source>
</evidence>
<protein>
    <recommendedName>
        <fullName evidence="4">TonB C-terminal domain-containing protein</fullName>
    </recommendedName>
</protein>